<sequence>MEAVAINKTPNLNLQKPTSDELYSVQVQNTNMDILDSTIKTMQNTDATLAKQTDLESHINNKDNPHAVTKEQIGLSNVVNQRQIPAVQTTVTDNGIPVFNGNGNSLKDSGFTIGKSVPEDAIFTDTVYTHPISGVIPNTYKSVTVDERGHVVDGTNPTTLSGYGITDAATIDHTHATGEILASYDLPGYNSTEQFVIPQNAAWIVATFQVFGSDAEDNKVFQEANSITLPIGVASNWGVGGTNPFYLGGIGLLFTFTSVDQIKIVLNVQGSYTVEGVTKLAAGYYKDDDLSSETIDVNIAKIHFIS</sequence>
<evidence type="ECO:0000313" key="1">
    <source>
        <dbReference type="EMBL" id="XAH75801.1"/>
    </source>
</evidence>
<proteinExistence type="predicted"/>
<organism evidence="1 2">
    <name type="scientific">Kineothrix sedimenti</name>
    <dbReference type="NCBI Taxonomy" id="3123317"/>
    <lineage>
        <taxon>Bacteria</taxon>
        <taxon>Bacillati</taxon>
        <taxon>Bacillota</taxon>
        <taxon>Clostridia</taxon>
        <taxon>Lachnospirales</taxon>
        <taxon>Lachnospiraceae</taxon>
        <taxon>Kineothrix</taxon>
    </lineage>
</organism>
<name>A0ABZ3EZX4_9FIRM</name>
<dbReference type="Proteomes" id="UP001451571">
    <property type="component" value="Chromosome"/>
</dbReference>
<dbReference type="RefSeq" id="WP_342759375.1">
    <property type="nucleotide sequence ID" value="NZ_CP146256.1"/>
</dbReference>
<evidence type="ECO:0000313" key="2">
    <source>
        <dbReference type="Proteomes" id="UP001451571"/>
    </source>
</evidence>
<protein>
    <recommendedName>
        <fullName evidence="3">Tail fiber-like repeat protein</fullName>
    </recommendedName>
</protein>
<evidence type="ECO:0008006" key="3">
    <source>
        <dbReference type="Google" id="ProtNLM"/>
    </source>
</evidence>
<dbReference type="EMBL" id="CP146256">
    <property type="protein sequence ID" value="XAH75801.1"/>
    <property type="molecule type" value="Genomic_DNA"/>
</dbReference>
<keyword evidence="2" id="KW-1185">Reference proteome</keyword>
<accession>A0ABZ3EZX4</accession>
<gene>
    <name evidence="1" type="ORF">V6984_08625</name>
</gene>
<reference evidence="1 2" key="1">
    <citation type="submission" date="2024-02" db="EMBL/GenBank/DDBJ databases">
        <title>Bacterial strain from lacustrine sediment.</title>
        <authorList>
            <person name="Petit C."/>
            <person name="Fadhlaoui K."/>
        </authorList>
    </citation>
    <scope>NUCLEOTIDE SEQUENCE [LARGE SCALE GENOMIC DNA]</scope>
    <source>
        <strain evidence="1 2">IPX-CK</strain>
    </source>
</reference>